<proteinExistence type="inferred from homology"/>
<reference evidence="8" key="1">
    <citation type="journal article" date="2019" name="Int. J. Syst. Evol. Microbiol.">
        <title>The Global Catalogue of Microorganisms (GCM) 10K type strain sequencing project: providing services to taxonomists for standard genome sequencing and annotation.</title>
        <authorList>
            <consortium name="The Broad Institute Genomics Platform"/>
            <consortium name="The Broad Institute Genome Sequencing Center for Infectious Disease"/>
            <person name="Wu L."/>
            <person name="Ma J."/>
        </authorList>
    </citation>
    <scope>NUCLEOTIDE SEQUENCE [LARGE SCALE GENOMIC DNA]</scope>
    <source>
        <strain evidence="8">JCM 18409</strain>
    </source>
</reference>
<dbReference type="SUPFAM" id="SSF49863">
    <property type="entry name" value="Hyaluronate lyase-like, C-terminal domain"/>
    <property type="match status" value="1"/>
</dbReference>
<dbReference type="EMBL" id="BAABKB010000016">
    <property type="protein sequence ID" value="GAA5018327.1"/>
    <property type="molecule type" value="Genomic_DNA"/>
</dbReference>
<feature type="domain" description="Polysaccharide lyase 8 N-terminal alpha-helical" evidence="6">
    <location>
        <begin position="64"/>
        <end position="398"/>
    </location>
</feature>
<evidence type="ECO:0000259" key="4">
    <source>
        <dbReference type="Pfam" id="PF02278"/>
    </source>
</evidence>
<feature type="domain" description="Polysaccharide lyase family 8 central" evidence="4">
    <location>
        <begin position="441"/>
        <end position="700"/>
    </location>
</feature>
<keyword evidence="2" id="KW-0732">Signal</keyword>
<evidence type="ECO:0000256" key="3">
    <source>
        <dbReference type="ARBA" id="ARBA00023239"/>
    </source>
</evidence>
<comment type="caution">
    <text evidence="7">The sequence shown here is derived from an EMBL/GenBank/DDBJ whole genome shotgun (WGS) entry which is preliminary data.</text>
</comment>
<dbReference type="SUPFAM" id="SSF74650">
    <property type="entry name" value="Galactose mutarotase-like"/>
    <property type="match status" value="1"/>
</dbReference>
<dbReference type="InterPro" id="IPR038970">
    <property type="entry name" value="Lyase_8"/>
</dbReference>
<keyword evidence="3 7" id="KW-0456">Lyase</keyword>
<dbReference type="CDD" id="cd01083">
    <property type="entry name" value="GAG_Lyase"/>
    <property type="match status" value="1"/>
</dbReference>
<evidence type="ECO:0000259" key="5">
    <source>
        <dbReference type="Pfam" id="PF02884"/>
    </source>
</evidence>
<dbReference type="Pfam" id="PF02278">
    <property type="entry name" value="Lyase_8"/>
    <property type="match status" value="1"/>
</dbReference>
<dbReference type="Gene3D" id="2.60.220.10">
    <property type="entry name" value="Polysaccharide lyase family 8-like, C-terminal"/>
    <property type="match status" value="1"/>
</dbReference>
<dbReference type="InterPro" id="IPR004103">
    <property type="entry name" value="Lyase_8_C"/>
</dbReference>
<dbReference type="GO" id="GO:0016829">
    <property type="term" value="F:lyase activity"/>
    <property type="evidence" value="ECO:0007669"/>
    <property type="project" value="UniProtKB-KW"/>
</dbReference>
<gene>
    <name evidence="7" type="ORF">GCM10023335_45810</name>
</gene>
<evidence type="ECO:0000313" key="7">
    <source>
        <dbReference type="EMBL" id="GAA5018327.1"/>
    </source>
</evidence>
<dbReference type="PANTHER" id="PTHR38481">
    <property type="entry name" value="HYALURONATE LYASE"/>
    <property type="match status" value="1"/>
</dbReference>
<dbReference type="Pfam" id="PF02884">
    <property type="entry name" value="Lyase_8_C"/>
    <property type="match status" value="1"/>
</dbReference>
<evidence type="ECO:0000256" key="1">
    <source>
        <dbReference type="ARBA" id="ARBA00006699"/>
    </source>
</evidence>
<sequence>MNVSVLETAVMTTRWSRRGFLAAGSGTALALGVHTTAGASPLTSPGITDTAEAADEFAALRAKWRTLILGEGFSPTAEPFRTRLADLGTTASQWRSAMAPAAGSLWPDLVYADPEPDTDQESYGYSGNMSTSYSRLNTLAQAYCRQGTGLTDDTGLRDDILTGLDHLHSEVYHANQTRYGNWYSWQIGAPQALLDICVLMYDALPAARIADYLAAVDHFVPDSAVAAYSGTSTGANRVDLCRVLALRGVVGANAAKVALARDALTPVFPYVTTGDGLYTDGSFIQHTTVPYTGSYGSVMLGGLGMLFALLAGSTWEVTDAGRQIVFDAVEKAWAPFLYNGLVMDGVSGRAVSRGLSASDAKHIQQDDHLRGHPILASIVLLGQGASSTESARWRGLVKGWMQRDYYSPPMDDPALSLSSLARLKGVLDDTTVSPIAEPTGHRLFTSMARATHRRPGWAASISMADRRITYYETGNGENLHGWHTGSGMLYWWGDTFCNGQYSDAFWPTVDPGRLPGTTASRKVLADAAGGDWGASLPDVNWVGGATDGQRAAIGQYLKGLQSTLLAKKSWFCLDDAIVCLGAGIRCSDGTAVESTVDNRNLGPTGGAALTVDGTAKPTAYPWSQTLTATRWAHLAGHGGYVFPGGATVKALRDSRDGTWSAVNRGGATTVLNRKYLTLYVDHGTDPEDATYAYVLMPGASAARTQARADDTDWLAVLANTDDQQGVSVPSLGFTGVNFWFGGTVGALTASDPCCVMISERSDGTAVICVSDPMRMRTGLTLTWDRAVAQVTSKASSVTSATTGSSLTLTFGDLSSLAGVTQKVTVRLG</sequence>
<dbReference type="InterPro" id="IPR008929">
    <property type="entry name" value="Chondroitin_lyas"/>
</dbReference>
<accession>A0ABP9J263</accession>
<dbReference type="InterPro" id="IPR003159">
    <property type="entry name" value="Lyase_8_central_dom"/>
</dbReference>
<dbReference type="InterPro" id="IPR014718">
    <property type="entry name" value="GH-type_carb-bd"/>
</dbReference>
<dbReference type="Gene3D" id="2.70.98.10">
    <property type="match status" value="1"/>
</dbReference>
<organism evidence="7 8">
    <name type="scientific">Streptomyces siamensis</name>
    <dbReference type="NCBI Taxonomy" id="1274986"/>
    <lineage>
        <taxon>Bacteria</taxon>
        <taxon>Bacillati</taxon>
        <taxon>Actinomycetota</taxon>
        <taxon>Actinomycetes</taxon>
        <taxon>Kitasatosporales</taxon>
        <taxon>Streptomycetaceae</taxon>
        <taxon>Streptomyces</taxon>
    </lineage>
</organism>
<name>A0ABP9J263_9ACTN</name>
<dbReference type="SUPFAM" id="SSF48230">
    <property type="entry name" value="Chondroitin AC/alginate lyase"/>
    <property type="match status" value="1"/>
</dbReference>
<evidence type="ECO:0000259" key="6">
    <source>
        <dbReference type="Pfam" id="PF08124"/>
    </source>
</evidence>
<evidence type="ECO:0000256" key="2">
    <source>
        <dbReference type="ARBA" id="ARBA00022729"/>
    </source>
</evidence>
<dbReference type="InterPro" id="IPR011013">
    <property type="entry name" value="Gal_mutarotase_sf_dom"/>
</dbReference>
<evidence type="ECO:0000313" key="8">
    <source>
        <dbReference type="Proteomes" id="UP001501759"/>
    </source>
</evidence>
<dbReference type="PANTHER" id="PTHR38481:SF1">
    <property type="entry name" value="HYALURONATE LYASE"/>
    <property type="match status" value="1"/>
</dbReference>
<dbReference type="Proteomes" id="UP001501759">
    <property type="component" value="Unassembled WGS sequence"/>
</dbReference>
<protein>
    <submittedName>
        <fullName evidence="7">Polysaccharide lyase 8 family protein</fullName>
    </submittedName>
</protein>
<dbReference type="Gene3D" id="1.50.10.100">
    <property type="entry name" value="Chondroitin AC/alginate lyase"/>
    <property type="match status" value="1"/>
</dbReference>
<dbReference type="InterPro" id="IPR012970">
    <property type="entry name" value="Lyase_8_alpha_N"/>
</dbReference>
<dbReference type="InterPro" id="IPR011071">
    <property type="entry name" value="Lyase_8-like_C"/>
</dbReference>
<comment type="similarity">
    <text evidence="1">Belongs to the polysaccharide lyase 8 family.</text>
</comment>
<keyword evidence="8" id="KW-1185">Reference proteome</keyword>
<dbReference type="Pfam" id="PF08124">
    <property type="entry name" value="Lyase_8_N"/>
    <property type="match status" value="1"/>
</dbReference>
<dbReference type="InterPro" id="IPR006311">
    <property type="entry name" value="TAT_signal"/>
</dbReference>
<dbReference type="PROSITE" id="PS51318">
    <property type="entry name" value="TAT"/>
    <property type="match status" value="1"/>
</dbReference>
<feature type="domain" description="Polysaccharide lyase family 8 C-terminal" evidence="5">
    <location>
        <begin position="716"/>
        <end position="779"/>
    </location>
</feature>